<feature type="transmembrane region" description="Helical" evidence="1">
    <location>
        <begin position="42"/>
        <end position="61"/>
    </location>
</feature>
<gene>
    <name evidence="2" type="ORF">B1812_22160</name>
</gene>
<keyword evidence="1" id="KW-0812">Transmembrane</keyword>
<evidence type="ECO:0000313" key="2">
    <source>
        <dbReference type="EMBL" id="ARN83978.1"/>
    </source>
</evidence>
<reference evidence="2 3" key="1">
    <citation type="submission" date="2017-02" db="EMBL/GenBank/DDBJ databases">
        <authorList>
            <person name="Peterson S.W."/>
        </authorList>
    </citation>
    <scope>NUCLEOTIDE SEQUENCE [LARGE SCALE GENOMIC DNA]</scope>
    <source>
        <strain evidence="2 3">S285</strain>
        <plasmid evidence="3">Plasmid p1</plasmid>
    </source>
</reference>
<protein>
    <submittedName>
        <fullName evidence="2">Uncharacterized protein</fullName>
    </submittedName>
</protein>
<evidence type="ECO:0000256" key="1">
    <source>
        <dbReference type="SAM" id="Phobius"/>
    </source>
</evidence>
<evidence type="ECO:0000313" key="3">
    <source>
        <dbReference type="Proteomes" id="UP000193978"/>
    </source>
</evidence>
<keyword evidence="3" id="KW-1185">Reference proteome</keyword>
<dbReference type="AlphaFoldDB" id="A0A1W6N2D2"/>
<dbReference type="EMBL" id="CP019949">
    <property type="protein sequence ID" value="ARN83978.1"/>
    <property type="molecule type" value="Genomic_DNA"/>
</dbReference>
<accession>A0A1W6N2D2</accession>
<organism evidence="2 3">
    <name type="scientific">Methylocystis bryophila</name>
    <dbReference type="NCBI Taxonomy" id="655015"/>
    <lineage>
        <taxon>Bacteria</taxon>
        <taxon>Pseudomonadati</taxon>
        <taxon>Pseudomonadota</taxon>
        <taxon>Alphaproteobacteria</taxon>
        <taxon>Hyphomicrobiales</taxon>
        <taxon>Methylocystaceae</taxon>
        <taxon>Methylocystis</taxon>
    </lineage>
</organism>
<keyword evidence="1" id="KW-1133">Transmembrane helix</keyword>
<dbReference type="KEGG" id="mbry:B1812_22160"/>
<geneLocation type="plasmid" evidence="2 3">
    <name>p1</name>
</geneLocation>
<proteinExistence type="predicted"/>
<dbReference type="Proteomes" id="UP000193978">
    <property type="component" value="Plasmid p1"/>
</dbReference>
<keyword evidence="1" id="KW-0472">Membrane</keyword>
<name>A0A1W6N2D2_9HYPH</name>
<sequence>MSADPFFRRKQHDPLEKAWRAKCVTSIEVPTMAGDSPKKTKLSFLALLLFAVLLPFEWGAAAEIRITGTAEAMNVEVKEVLLNEFLVALNDKFGLSFHSTAPLDKLITGSFHGSLERVVSSVLFSKDYNYLYRTNSKRPILVIIGIDHGAAGKPTDVNSAIPRPRDQSPPCADQTQRPSNISAKYLNAHAQELAWRPCASKR</sequence>
<keyword evidence="2" id="KW-0614">Plasmid</keyword>